<dbReference type="PANTHER" id="PTHR35394:SF5">
    <property type="entry name" value="DUF3176 DOMAIN-CONTAINING PROTEIN"/>
    <property type="match status" value="1"/>
</dbReference>
<dbReference type="InParanoid" id="A0A2N3N7Y0"/>
<proteinExistence type="predicted"/>
<protein>
    <submittedName>
        <fullName evidence="2">Uncharacterized protein</fullName>
    </submittedName>
</protein>
<reference evidence="2 3" key="1">
    <citation type="journal article" date="2017" name="G3 (Bethesda)">
        <title>First Draft Genome Sequence of the Pathogenic Fungus Lomentospora prolificans (Formerly Scedosporium prolificans).</title>
        <authorList>
            <person name="Luo R."/>
            <person name="Zimin A."/>
            <person name="Workman R."/>
            <person name="Fan Y."/>
            <person name="Pertea G."/>
            <person name="Grossman N."/>
            <person name="Wear M.P."/>
            <person name="Jia B."/>
            <person name="Miller H."/>
            <person name="Casadevall A."/>
            <person name="Timp W."/>
            <person name="Zhang S.X."/>
            <person name="Salzberg S.L."/>
        </authorList>
    </citation>
    <scope>NUCLEOTIDE SEQUENCE [LARGE SCALE GENOMIC DNA]</scope>
    <source>
        <strain evidence="2 3">JHH-5317</strain>
    </source>
</reference>
<dbReference type="VEuPathDB" id="FungiDB:jhhlp_004947"/>
<evidence type="ECO:0000313" key="3">
    <source>
        <dbReference type="Proteomes" id="UP000233524"/>
    </source>
</evidence>
<feature type="transmembrane region" description="Helical" evidence="1">
    <location>
        <begin position="52"/>
        <end position="73"/>
    </location>
</feature>
<sequence>MLHTPSSSRFDGLRPWSSEIAALIAAVAFLLAMVGVLISFNGKPILETGIVTLNALIAILSTASKAMLLYVVANAVSQWNWVFFTARRHQLLDFERVVEASRGSLGSLKLLFNFGFGSGSNRALVRFGAFLTIVAIALDPFAQQILQVERGLTYHVDEKSATSIPLATRYSQGNRYSVLSAVTSRETWFAAQQLLPVDN</sequence>
<feature type="transmembrane region" description="Helical" evidence="1">
    <location>
        <begin position="123"/>
        <end position="142"/>
    </location>
</feature>
<dbReference type="Pfam" id="PF11374">
    <property type="entry name" value="DUF3176"/>
    <property type="match status" value="1"/>
</dbReference>
<feature type="transmembrane region" description="Helical" evidence="1">
    <location>
        <begin position="20"/>
        <end position="40"/>
    </location>
</feature>
<name>A0A2N3N7Y0_9PEZI</name>
<keyword evidence="1" id="KW-0812">Transmembrane</keyword>
<keyword evidence="1" id="KW-1133">Transmembrane helix</keyword>
<keyword evidence="1" id="KW-0472">Membrane</keyword>
<dbReference type="OrthoDB" id="5376804at2759"/>
<evidence type="ECO:0000313" key="2">
    <source>
        <dbReference type="EMBL" id="PKS08561.1"/>
    </source>
</evidence>
<comment type="caution">
    <text evidence="2">The sequence shown here is derived from an EMBL/GenBank/DDBJ whole genome shotgun (WGS) entry which is preliminary data.</text>
</comment>
<gene>
    <name evidence="2" type="ORF">jhhlp_004947</name>
</gene>
<dbReference type="Proteomes" id="UP000233524">
    <property type="component" value="Unassembled WGS sequence"/>
</dbReference>
<accession>A0A2N3N7Y0</accession>
<organism evidence="2 3">
    <name type="scientific">Lomentospora prolificans</name>
    <dbReference type="NCBI Taxonomy" id="41688"/>
    <lineage>
        <taxon>Eukaryota</taxon>
        <taxon>Fungi</taxon>
        <taxon>Dikarya</taxon>
        <taxon>Ascomycota</taxon>
        <taxon>Pezizomycotina</taxon>
        <taxon>Sordariomycetes</taxon>
        <taxon>Hypocreomycetidae</taxon>
        <taxon>Microascales</taxon>
        <taxon>Microascaceae</taxon>
        <taxon>Lomentospora</taxon>
    </lineage>
</organism>
<dbReference type="EMBL" id="NLAX01000095">
    <property type="protein sequence ID" value="PKS08561.1"/>
    <property type="molecule type" value="Genomic_DNA"/>
</dbReference>
<keyword evidence="3" id="KW-1185">Reference proteome</keyword>
<dbReference type="PANTHER" id="PTHR35394">
    <property type="entry name" value="DUF3176 DOMAIN-CONTAINING PROTEIN"/>
    <property type="match status" value="1"/>
</dbReference>
<dbReference type="InterPro" id="IPR021514">
    <property type="entry name" value="DUF3176"/>
</dbReference>
<evidence type="ECO:0000256" key="1">
    <source>
        <dbReference type="SAM" id="Phobius"/>
    </source>
</evidence>
<dbReference type="AlphaFoldDB" id="A0A2N3N7Y0"/>